<evidence type="ECO:0000313" key="1">
    <source>
        <dbReference type="EMBL" id="TWF76644.1"/>
    </source>
</evidence>
<comment type="caution">
    <text evidence="1">The sequence shown here is derived from an EMBL/GenBank/DDBJ whole genome shotgun (WGS) entry which is preliminary data.</text>
</comment>
<dbReference type="RefSeq" id="WP_147255954.1">
    <property type="nucleotide sequence ID" value="NZ_VIWU01000001.1"/>
</dbReference>
<reference evidence="1 2" key="1">
    <citation type="submission" date="2019-06" db="EMBL/GenBank/DDBJ databases">
        <title>Sequencing the genomes of 1000 actinobacteria strains.</title>
        <authorList>
            <person name="Klenk H.-P."/>
        </authorList>
    </citation>
    <scope>NUCLEOTIDE SEQUENCE [LARGE SCALE GENOMIC DNA]</scope>
    <source>
        <strain evidence="1 2">DSM 45671</strain>
    </source>
</reference>
<organism evidence="1 2">
    <name type="scientific">Pseudonocardia hierapolitana</name>
    <dbReference type="NCBI Taxonomy" id="1128676"/>
    <lineage>
        <taxon>Bacteria</taxon>
        <taxon>Bacillati</taxon>
        <taxon>Actinomycetota</taxon>
        <taxon>Actinomycetes</taxon>
        <taxon>Pseudonocardiales</taxon>
        <taxon>Pseudonocardiaceae</taxon>
        <taxon>Pseudonocardia</taxon>
    </lineage>
</organism>
<dbReference type="Proteomes" id="UP000321261">
    <property type="component" value="Unassembled WGS sequence"/>
</dbReference>
<name>A0A561SP61_9PSEU</name>
<dbReference type="Pfam" id="PF00300">
    <property type="entry name" value="His_Phos_1"/>
    <property type="match status" value="1"/>
</dbReference>
<evidence type="ECO:0000313" key="2">
    <source>
        <dbReference type="Proteomes" id="UP000321261"/>
    </source>
</evidence>
<gene>
    <name evidence="1" type="ORF">FHX44_112539</name>
</gene>
<dbReference type="CDD" id="cd07067">
    <property type="entry name" value="HP_PGM_like"/>
    <property type="match status" value="1"/>
</dbReference>
<sequence length="153" mass="16166">MRPMARLSRWCFLLGRCTPAVILIRHADVAGGGADPALSAAGSARALELRHVFHDAGLDSIYITRWQRTQQTAAPLAADLGVTPVQIDSAVDVITAIRARPPSSAALVVGHTNTVPDIIAGLGGPTGVTIGATEFDRLFVLLRGRLIQLHYGP</sequence>
<proteinExistence type="predicted"/>
<dbReference type="InterPro" id="IPR029033">
    <property type="entry name" value="His_PPase_superfam"/>
</dbReference>
<dbReference type="AlphaFoldDB" id="A0A561SP61"/>
<accession>A0A561SP61</accession>
<keyword evidence="2" id="KW-1185">Reference proteome</keyword>
<dbReference type="EMBL" id="VIWU01000001">
    <property type="protein sequence ID" value="TWF76644.1"/>
    <property type="molecule type" value="Genomic_DNA"/>
</dbReference>
<dbReference type="Gene3D" id="3.40.50.1240">
    <property type="entry name" value="Phosphoglycerate mutase-like"/>
    <property type="match status" value="1"/>
</dbReference>
<protein>
    <submittedName>
        <fullName evidence="1">Histidine phosphatase superfamily protein (Branch 1)</fullName>
    </submittedName>
</protein>
<dbReference type="SUPFAM" id="SSF53254">
    <property type="entry name" value="Phosphoglycerate mutase-like"/>
    <property type="match status" value="1"/>
</dbReference>
<dbReference type="InterPro" id="IPR013078">
    <property type="entry name" value="His_Pase_superF_clade-1"/>
</dbReference>
<dbReference type="OrthoDB" id="3296006at2"/>